<evidence type="ECO:0008006" key="4">
    <source>
        <dbReference type="Google" id="ProtNLM"/>
    </source>
</evidence>
<proteinExistence type="predicted"/>
<dbReference type="InterPro" id="IPR044855">
    <property type="entry name" value="CoA-Trfase_III_dom3_sf"/>
</dbReference>
<dbReference type="InterPro" id="IPR003673">
    <property type="entry name" value="CoA-Trfase_fam_III"/>
</dbReference>
<organism evidence="2 3">
    <name type="scientific">Phytohabitans flavus</name>
    <dbReference type="NCBI Taxonomy" id="1076124"/>
    <lineage>
        <taxon>Bacteria</taxon>
        <taxon>Bacillati</taxon>
        <taxon>Actinomycetota</taxon>
        <taxon>Actinomycetes</taxon>
        <taxon>Micromonosporales</taxon>
        <taxon>Micromonosporaceae</taxon>
    </lineage>
</organism>
<evidence type="ECO:0000313" key="3">
    <source>
        <dbReference type="Proteomes" id="UP000502508"/>
    </source>
</evidence>
<dbReference type="RefSeq" id="WP_173035624.1">
    <property type="nucleotide sequence ID" value="NZ_AP022870.1"/>
</dbReference>
<evidence type="ECO:0000313" key="2">
    <source>
        <dbReference type="EMBL" id="BCB75702.1"/>
    </source>
</evidence>
<dbReference type="Gene3D" id="3.40.50.10540">
    <property type="entry name" value="Crotonobetainyl-coa:carnitine coa-transferase, domain 1"/>
    <property type="match status" value="2"/>
</dbReference>
<dbReference type="InterPro" id="IPR050509">
    <property type="entry name" value="CoA-transferase_III"/>
</dbReference>
<evidence type="ECO:0000256" key="1">
    <source>
        <dbReference type="SAM" id="MobiDB-lite"/>
    </source>
</evidence>
<dbReference type="AlphaFoldDB" id="A0A6F8XPD5"/>
<dbReference type="SUPFAM" id="SSF89796">
    <property type="entry name" value="CoA-transferase family III (CaiB/BaiF)"/>
    <property type="match status" value="1"/>
</dbReference>
<gene>
    <name evidence="2" type="ORF">Pflav_021120</name>
</gene>
<reference evidence="2 3" key="1">
    <citation type="submission" date="2020-03" db="EMBL/GenBank/DDBJ databases">
        <title>Whole genome shotgun sequence of Phytohabitans flavus NBRC 107702.</title>
        <authorList>
            <person name="Komaki H."/>
            <person name="Tamura T."/>
        </authorList>
    </citation>
    <scope>NUCLEOTIDE SEQUENCE [LARGE SCALE GENOMIC DNA]</scope>
    <source>
        <strain evidence="2 3">NBRC 107702</strain>
    </source>
</reference>
<dbReference type="EMBL" id="AP022870">
    <property type="protein sequence ID" value="BCB75702.1"/>
    <property type="molecule type" value="Genomic_DNA"/>
</dbReference>
<dbReference type="KEGG" id="pfla:Pflav_021120"/>
<feature type="region of interest" description="Disordered" evidence="1">
    <location>
        <begin position="1"/>
        <end position="21"/>
    </location>
</feature>
<reference evidence="2 3" key="2">
    <citation type="submission" date="2020-03" db="EMBL/GenBank/DDBJ databases">
        <authorList>
            <person name="Ichikawa N."/>
            <person name="Kimura A."/>
            <person name="Kitahashi Y."/>
            <person name="Uohara A."/>
        </authorList>
    </citation>
    <scope>NUCLEOTIDE SEQUENCE [LARGE SCALE GENOMIC DNA]</scope>
    <source>
        <strain evidence="2 3">NBRC 107702</strain>
    </source>
</reference>
<name>A0A6F8XPD5_9ACTN</name>
<dbReference type="PANTHER" id="PTHR48228">
    <property type="entry name" value="SUCCINYL-COA--D-CITRAMALATE COA-TRANSFERASE"/>
    <property type="match status" value="1"/>
</dbReference>
<protein>
    <recommendedName>
        <fullName evidence="4">CoA transferase</fullName>
    </recommendedName>
</protein>
<dbReference type="Gene3D" id="3.30.1540.10">
    <property type="entry name" value="formyl-coa transferase, domain 3"/>
    <property type="match status" value="1"/>
</dbReference>
<dbReference type="Pfam" id="PF02515">
    <property type="entry name" value="CoA_transf_3"/>
    <property type="match status" value="1"/>
</dbReference>
<dbReference type="Proteomes" id="UP000502508">
    <property type="component" value="Chromosome"/>
</dbReference>
<keyword evidence="3" id="KW-1185">Reference proteome</keyword>
<dbReference type="PANTHER" id="PTHR48228:SF5">
    <property type="entry name" value="ALPHA-METHYLACYL-COA RACEMASE"/>
    <property type="match status" value="1"/>
</dbReference>
<sequence>MSCYGDGGPWESRRGYETQGQAATGIVERAGRGRRPMVQGPYNVLDYGTGTVAALGAALAIYHRVVRGEGLHVTTSLAQVGTLHQATLIVEPEAGPLPDVEPAGLWALGAGPLQRFYQATDGWFYLGAAADDLPALAEVDGLAAIHGRTAGDEALAAALEAAFATGTVEMWVDRLRTAGVGAHRVVELAELMTDPAVRAQGLSMTQVSEEAGAVVMPGTAVTMESRSLQAGRPAPRPGSDAVAILREMGLAPERIDGLARAWVVQLHDLPPGWHA</sequence>
<accession>A0A6F8XPD5</accession>
<dbReference type="GO" id="GO:0003824">
    <property type="term" value="F:catalytic activity"/>
    <property type="evidence" value="ECO:0007669"/>
    <property type="project" value="InterPro"/>
</dbReference>
<dbReference type="InterPro" id="IPR023606">
    <property type="entry name" value="CoA-Trfase_III_dom_1_sf"/>
</dbReference>